<proteinExistence type="predicted"/>
<evidence type="ECO:0000313" key="3">
    <source>
        <dbReference type="Proteomes" id="UP000229570"/>
    </source>
</evidence>
<feature type="coiled-coil region" evidence="1">
    <location>
        <begin position="24"/>
        <end position="54"/>
    </location>
</feature>
<comment type="caution">
    <text evidence="2">The sequence shown here is derived from an EMBL/GenBank/DDBJ whole genome shotgun (WGS) entry which is preliminary data.</text>
</comment>
<reference evidence="2 3" key="1">
    <citation type="submission" date="2017-09" db="EMBL/GenBank/DDBJ databases">
        <title>Depth-based differentiation of microbial function through sediment-hosted aquifers and enrichment of novel symbionts in the deep terrestrial subsurface.</title>
        <authorList>
            <person name="Probst A.J."/>
            <person name="Ladd B."/>
            <person name="Jarett J.K."/>
            <person name="Geller-Mcgrath D.E."/>
            <person name="Sieber C.M."/>
            <person name="Emerson J.B."/>
            <person name="Anantharaman K."/>
            <person name="Thomas B.C."/>
            <person name="Malmstrom R."/>
            <person name="Stieglmeier M."/>
            <person name="Klingl A."/>
            <person name="Woyke T."/>
            <person name="Ryan C.M."/>
            <person name="Banfield J.F."/>
        </authorList>
    </citation>
    <scope>NUCLEOTIDE SEQUENCE [LARGE SCALE GENOMIC DNA]</scope>
    <source>
        <strain evidence="2">CG11_big_fil_rev_8_21_14_0_20_35_14</strain>
    </source>
</reference>
<dbReference type="Pfam" id="PF04977">
    <property type="entry name" value="DivIC"/>
    <property type="match status" value="1"/>
</dbReference>
<dbReference type="AlphaFoldDB" id="A0A2H0KLT4"/>
<name>A0A2H0KLT4_9BACT</name>
<accession>A0A2H0KLT4</accession>
<protein>
    <submittedName>
        <fullName evidence="2">Uncharacterized protein</fullName>
    </submittedName>
</protein>
<evidence type="ECO:0000313" key="2">
    <source>
        <dbReference type="EMBL" id="PIQ72227.1"/>
    </source>
</evidence>
<gene>
    <name evidence="2" type="ORF">COV86_04165</name>
</gene>
<dbReference type="InterPro" id="IPR007060">
    <property type="entry name" value="FtsL/DivIC"/>
</dbReference>
<sequence>MVILKKIFFVLLIIFLFSSLFPNLINYQSKLSFYQQTKDDYEKEKKKQIELKTEIVKKKSVDEVEKTIRNKLNLLKENEVALIIPPPSLSPQATPTPLLFNWQQWWRVFFK</sequence>
<evidence type="ECO:0000256" key="1">
    <source>
        <dbReference type="SAM" id="Coils"/>
    </source>
</evidence>
<keyword evidence="1" id="KW-0175">Coiled coil</keyword>
<dbReference type="EMBL" id="PCVL01000062">
    <property type="protein sequence ID" value="PIQ72227.1"/>
    <property type="molecule type" value="Genomic_DNA"/>
</dbReference>
<organism evidence="2 3">
    <name type="scientific">Candidatus Roizmanbacteria bacterium CG11_big_fil_rev_8_21_14_0_20_35_14</name>
    <dbReference type="NCBI Taxonomy" id="1974855"/>
    <lineage>
        <taxon>Bacteria</taxon>
        <taxon>Candidatus Roizmaniibacteriota</taxon>
    </lineage>
</organism>
<dbReference type="Proteomes" id="UP000229570">
    <property type="component" value="Unassembled WGS sequence"/>
</dbReference>